<dbReference type="SUPFAM" id="SSF54637">
    <property type="entry name" value="Thioesterase/thiol ester dehydrase-isomerase"/>
    <property type="match status" value="2"/>
</dbReference>
<protein>
    <recommendedName>
        <fullName evidence="5">HotDog ACOT-type domain-containing protein</fullName>
    </recommendedName>
</protein>
<accession>A0A8S1EG43</accession>
<keyword evidence="4" id="KW-0809">Transit peptide</keyword>
<keyword evidence="2" id="KW-0677">Repeat</keyword>
<comment type="similarity">
    <text evidence="1">Belongs to the acyl coenzyme A hydrolase family.</text>
</comment>
<dbReference type="GO" id="GO:0005739">
    <property type="term" value="C:mitochondrion"/>
    <property type="evidence" value="ECO:0007669"/>
    <property type="project" value="TreeGrafter"/>
</dbReference>
<evidence type="ECO:0000256" key="3">
    <source>
        <dbReference type="ARBA" id="ARBA00022801"/>
    </source>
</evidence>
<dbReference type="CDD" id="cd03442">
    <property type="entry name" value="BFIT_BACH"/>
    <property type="match status" value="2"/>
</dbReference>
<keyword evidence="7" id="KW-1185">Reference proteome</keyword>
<dbReference type="PROSITE" id="PS51770">
    <property type="entry name" value="HOTDOG_ACOT"/>
    <property type="match status" value="2"/>
</dbReference>
<dbReference type="Gene3D" id="3.10.129.10">
    <property type="entry name" value="Hotdog Thioesterase"/>
    <property type="match status" value="2"/>
</dbReference>
<feature type="domain" description="HotDog ACOT-type" evidence="5">
    <location>
        <begin position="316"/>
        <end position="442"/>
    </location>
</feature>
<dbReference type="EMBL" id="CADEPM010000001">
    <property type="protein sequence ID" value="CAB3399111.1"/>
    <property type="molecule type" value="Genomic_DNA"/>
</dbReference>
<dbReference type="InterPro" id="IPR033120">
    <property type="entry name" value="HOTDOG_ACOT"/>
</dbReference>
<gene>
    <name evidence="6" type="ORF">CBOVIS_LOCUS2291</name>
</gene>
<feature type="domain" description="HotDog ACOT-type" evidence="5">
    <location>
        <begin position="110"/>
        <end position="241"/>
    </location>
</feature>
<dbReference type="Proteomes" id="UP000494206">
    <property type="component" value="Unassembled WGS sequence"/>
</dbReference>
<evidence type="ECO:0000313" key="7">
    <source>
        <dbReference type="Proteomes" id="UP000494206"/>
    </source>
</evidence>
<dbReference type="GO" id="GO:0047617">
    <property type="term" value="F:fatty acyl-CoA hydrolase activity"/>
    <property type="evidence" value="ECO:0007669"/>
    <property type="project" value="TreeGrafter"/>
</dbReference>
<evidence type="ECO:0000256" key="2">
    <source>
        <dbReference type="ARBA" id="ARBA00022737"/>
    </source>
</evidence>
<dbReference type="AlphaFoldDB" id="A0A8S1EG43"/>
<dbReference type="PANTHER" id="PTHR12655">
    <property type="entry name" value="ACYL-COA THIOESTERASE"/>
    <property type="match status" value="1"/>
</dbReference>
<reference evidence="6 7" key="1">
    <citation type="submission" date="2020-04" db="EMBL/GenBank/DDBJ databases">
        <authorList>
            <person name="Laetsch R D."/>
            <person name="Stevens L."/>
            <person name="Kumar S."/>
            <person name="Blaxter L. M."/>
        </authorList>
    </citation>
    <scope>NUCLEOTIDE SEQUENCE [LARGE SCALE GENOMIC DNA]</scope>
</reference>
<evidence type="ECO:0000256" key="4">
    <source>
        <dbReference type="ARBA" id="ARBA00022946"/>
    </source>
</evidence>
<evidence type="ECO:0000256" key="1">
    <source>
        <dbReference type="ARBA" id="ARBA00010458"/>
    </source>
</evidence>
<keyword evidence="3" id="KW-0378">Hydrolase</keyword>
<dbReference type="GO" id="GO:0006637">
    <property type="term" value="P:acyl-CoA metabolic process"/>
    <property type="evidence" value="ECO:0007669"/>
    <property type="project" value="TreeGrafter"/>
</dbReference>
<sequence>MKTPGTPVTPEFALVNALTQFPIGSVFGDSEFSSTPDIQTHMVPRGLIHMSTVKPVHNLPIPSELRHADSTNTPTVDTMVTSIYDHVKRTNPEEYSNEDKNTKTLTPRTIDESYRKFVIPLSTDAAKRKDYLSAQGNVRIGKILEDLDHMAVHVAYVHNSESGSLEGPMSLPRTIVTASVHRIDFHKEDIKSNTDIIIDGQVTFAGTSSMQISIRLFQNDEKNNLTLMLKAQFFMVSRDPLDGSRKVRIHPLIVTTPDQAEIFNLTKARIRYLGNTEEMKPKNDELRLIHDVYNNLIARNKLTETPVLNDTEMWIHKTAISLTEICFPEYQNMYGKIFGGFLMRKALELAYTYSKLFCKGRVVLRSMDRIEFAKPVEIGDILHLDSLITYTKDNYIQVKVLAAVSDQKKFPELAAANNPSLGEEARVQTNMFNFTMESVENRNIHKVLPKHYVHANSYLEGRRLLNSHLTRHID</sequence>
<dbReference type="OrthoDB" id="331699at2759"/>
<proteinExistence type="inferred from homology"/>
<dbReference type="InterPro" id="IPR029069">
    <property type="entry name" value="HotDog_dom_sf"/>
</dbReference>
<comment type="caution">
    <text evidence="6">The sequence shown here is derived from an EMBL/GenBank/DDBJ whole genome shotgun (WGS) entry which is preliminary data.</text>
</comment>
<evidence type="ECO:0000313" key="6">
    <source>
        <dbReference type="EMBL" id="CAB3399111.1"/>
    </source>
</evidence>
<organism evidence="6 7">
    <name type="scientific">Caenorhabditis bovis</name>
    <dbReference type="NCBI Taxonomy" id="2654633"/>
    <lineage>
        <taxon>Eukaryota</taxon>
        <taxon>Metazoa</taxon>
        <taxon>Ecdysozoa</taxon>
        <taxon>Nematoda</taxon>
        <taxon>Chromadorea</taxon>
        <taxon>Rhabditida</taxon>
        <taxon>Rhabditina</taxon>
        <taxon>Rhabditomorpha</taxon>
        <taxon>Rhabditoidea</taxon>
        <taxon>Rhabditidae</taxon>
        <taxon>Peloderinae</taxon>
        <taxon>Caenorhabditis</taxon>
    </lineage>
</organism>
<evidence type="ECO:0000259" key="5">
    <source>
        <dbReference type="PROSITE" id="PS51770"/>
    </source>
</evidence>
<name>A0A8S1EG43_9PELO</name>
<dbReference type="PANTHER" id="PTHR12655:SF9">
    <property type="entry name" value="HOTDOG ACOT-TYPE DOMAIN-CONTAINING PROTEIN"/>
    <property type="match status" value="1"/>
</dbReference>